<dbReference type="SUPFAM" id="SSF52009">
    <property type="entry name" value="Phosphohistidine domain"/>
    <property type="match status" value="1"/>
</dbReference>
<gene>
    <name evidence="17" type="primary">ptsP</name>
    <name evidence="17" type="ORF">RYF40_000363</name>
</gene>
<evidence type="ECO:0000256" key="5">
    <source>
        <dbReference type="ARBA" id="ARBA00007837"/>
    </source>
</evidence>
<dbReference type="GO" id="GO:0016301">
    <property type="term" value="F:kinase activity"/>
    <property type="evidence" value="ECO:0007669"/>
    <property type="project" value="UniProtKB-KW"/>
</dbReference>
<keyword evidence="11" id="KW-0598">Phosphotransferase system</keyword>
<keyword evidence="8" id="KW-0597">Phosphoprotein</keyword>
<dbReference type="GO" id="GO:0005737">
    <property type="term" value="C:cytoplasm"/>
    <property type="evidence" value="ECO:0007669"/>
    <property type="project" value="UniProtKB-SubCell"/>
</dbReference>
<dbReference type="InterPro" id="IPR050499">
    <property type="entry name" value="PEP-utilizing_PTS_enzyme"/>
</dbReference>
<evidence type="ECO:0000259" key="16">
    <source>
        <dbReference type="PROSITE" id="PS51350"/>
    </source>
</evidence>
<comment type="cofactor">
    <cofactor evidence="3">
        <name>Mg(2+)</name>
        <dbReference type="ChEBI" id="CHEBI:18420"/>
    </cofactor>
</comment>
<dbReference type="Pfam" id="PF00381">
    <property type="entry name" value="PTS-HPr"/>
    <property type="match status" value="1"/>
</dbReference>
<feature type="domain" description="PTS EIIA type-2" evidence="15">
    <location>
        <begin position="688"/>
        <end position="830"/>
    </location>
</feature>
<dbReference type="SUPFAM" id="SSF51621">
    <property type="entry name" value="Phosphoenolpyruvate/pyruvate domain"/>
    <property type="match status" value="1"/>
</dbReference>
<evidence type="ECO:0000256" key="3">
    <source>
        <dbReference type="ARBA" id="ARBA00001946"/>
    </source>
</evidence>
<dbReference type="SUPFAM" id="SSF55804">
    <property type="entry name" value="Phoshotransferase/anion transport protein"/>
    <property type="match status" value="1"/>
</dbReference>
<evidence type="ECO:0000256" key="12">
    <source>
        <dbReference type="ARBA" id="ARBA00022723"/>
    </source>
</evidence>
<dbReference type="RefSeq" id="WP_004105522.1">
    <property type="nucleotide sequence ID" value="NZ_ABJAKY020000002.1"/>
</dbReference>
<dbReference type="InterPro" id="IPR036637">
    <property type="entry name" value="Phosphohistidine_dom_sf"/>
</dbReference>
<dbReference type="InterPro" id="IPR040442">
    <property type="entry name" value="Pyrv_kinase-like_dom_sf"/>
</dbReference>
<dbReference type="SUPFAM" id="SSF47831">
    <property type="entry name" value="Enzyme I of the PEP:sugar phosphotransferase system HPr-binding (sub)domain"/>
    <property type="match status" value="1"/>
</dbReference>
<dbReference type="PANTHER" id="PTHR46244">
    <property type="entry name" value="PHOSPHOENOLPYRUVATE-PROTEIN PHOSPHOTRANSFERASE"/>
    <property type="match status" value="1"/>
</dbReference>
<dbReference type="GO" id="GO:0008965">
    <property type="term" value="F:phosphoenolpyruvate-protein phosphotransferase activity"/>
    <property type="evidence" value="ECO:0007669"/>
    <property type="project" value="UniProtKB-EC"/>
</dbReference>
<dbReference type="Gene3D" id="1.10.274.10">
    <property type="entry name" value="PtsI, HPr-binding domain"/>
    <property type="match status" value="1"/>
</dbReference>
<dbReference type="InterPro" id="IPR002178">
    <property type="entry name" value="PTS_EIIA_type-2_dom"/>
</dbReference>
<dbReference type="Gene3D" id="3.20.20.60">
    <property type="entry name" value="Phosphoenolpyruvate-binding domains"/>
    <property type="match status" value="1"/>
</dbReference>
<dbReference type="Pfam" id="PF00359">
    <property type="entry name" value="PTS_EIIA_2"/>
    <property type="match status" value="1"/>
</dbReference>
<evidence type="ECO:0000256" key="11">
    <source>
        <dbReference type="ARBA" id="ARBA00022683"/>
    </source>
</evidence>
<dbReference type="Pfam" id="PF05524">
    <property type="entry name" value="PEP-utilisers_N"/>
    <property type="match status" value="1"/>
</dbReference>
<evidence type="ECO:0000256" key="14">
    <source>
        <dbReference type="ARBA" id="ARBA00022842"/>
    </source>
</evidence>
<keyword evidence="9" id="KW-0762">Sugar transport</keyword>
<dbReference type="InterPro" id="IPR006318">
    <property type="entry name" value="PTS_EI-like"/>
</dbReference>
<accession>A0A9P0U5R9</accession>
<dbReference type="SUPFAM" id="SSF55594">
    <property type="entry name" value="HPr-like"/>
    <property type="match status" value="1"/>
</dbReference>
<dbReference type="GO" id="GO:0046872">
    <property type="term" value="F:metal ion binding"/>
    <property type="evidence" value="ECO:0007669"/>
    <property type="project" value="UniProtKB-KW"/>
</dbReference>
<dbReference type="PRINTS" id="PR01736">
    <property type="entry name" value="PHPHTRNFRASE"/>
</dbReference>
<dbReference type="CDD" id="cd00367">
    <property type="entry name" value="PTS-HPr_like"/>
    <property type="match status" value="1"/>
</dbReference>
<evidence type="ECO:0000256" key="1">
    <source>
        <dbReference type="ARBA" id="ARBA00000683"/>
    </source>
</evidence>
<evidence type="ECO:0000256" key="7">
    <source>
        <dbReference type="ARBA" id="ARBA00022490"/>
    </source>
</evidence>
<organism evidence="17">
    <name type="scientific">Klebsiella oxytoca</name>
    <dbReference type="NCBI Taxonomy" id="571"/>
    <lineage>
        <taxon>Bacteria</taxon>
        <taxon>Pseudomonadati</taxon>
        <taxon>Pseudomonadota</taxon>
        <taxon>Gammaproteobacteria</taxon>
        <taxon>Enterobacterales</taxon>
        <taxon>Enterobacteriaceae</taxon>
        <taxon>Klebsiella/Raoultella group</taxon>
        <taxon>Klebsiella</taxon>
    </lineage>
</organism>
<dbReference type="InterPro" id="IPR016152">
    <property type="entry name" value="PTrfase/Anion_transptr"/>
</dbReference>
<dbReference type="InterPro" id="IPR008279">
    <property type="entry name" value="PEP-util_enz_mobile_dom"/>
</dbReference>
<dbReference type="CDD" id="cd00211">
    <property type="entry name" value="PTS_IIA_fru"/>
    <property type="match status" value="1"/>
</dbReference>
<evidence type="ECO:0000313" key="17">
    <source>
        <dbReference type="EMBL" id="EML7079965.1"/>
    </source>
</evidence>
<dbReference type="PROSITE" id="PS51350">
    <property type="entry name" value="PTS_HPR_DOM"/>
    <property type="match status" value="1"/>
</dbReference>
<dbReference type="InterPro" id="IPR015813">
    <property type="entry name" value="Pyrv/PenolPyrv_kinase-like_dom"/>
</dbReference>
<dbReference type="GO" id="GO:0009401">
    <property type="term" value="P:phosphoenolpyruvate-dependent sugar phosphotransferase system"/>
    <property type="evidence" value="ECO:0007669"/>
    <property type="project" value="UniProtKB-KW"/>
</dbReference>
<dbReference type="InterPro" id="IPR008731">
    <property type="entry name" value="PTS_EIN"/>
</dbReference>
<keyword evidence="14" id="KW-0460">Magnesium</keyword>
<dbReference type="InterPro" id="IPR035895">
    <property type="entry name" value="HPr-like_sf"/>
</dbReference>
<keyword evidence="10 17" id="KW-0808">Transferase</keyword>
<feature type="domain" description="HPr" evidence="16">
    <location>
        <begin position="2"/>
        <end position="93"/>
    </location>
</feature>
<dbReference type="Gene3D" id="3.30.1340.10">
    <property type="entry name" value="HPr-like"/>
    <property type="match status" value="1"/>
</dbReference>
<evidence type="ECO:0000256" key="8">
    <source>
        <dbReference type="ARBA" id="ARBA00022553"/>
    </source>
</evidence>
<dbReference type="PROSITE" id="PS51094">
    <property type="entry name" value="PTS_EIIA_TYPE_2"/>
    <property type="match status" value="1"/>
</dbReference>
<dbReference type="EMBL" id="ABNOCX020000001">
    <property type="protein sequence ID" value="EML7079965.1"/>
    <property type="molecule type" value="Genomic_DNA"/>
</dbReference>
<dbReference type="PANTHER" id="PTHR46244:SF4">
    <property type="entry name" value="MULTIPHOSPHORYL TRANSFER PROTEIN 1-RELATED"/>
    <property type="match status" value="1"/>
</dbReference>
<comment type="caution">
    <text evidence="17">The sequence shown here is derived from an EMBL/GenBank/DDBJ whole genome shotgun (WGS) entry which is preliminary data.</text>
</comment>
<dbReference type="Pfam" id="PF00391">
    <property type="entry name" value="PEP-utilizers"/>
    <property type="match status" value="1"/>
</dbReference>
<dbReference type="InterPro" id="IPR000032">
    <property type="entry name" value="HPr-like"/>
</dbReference>
<evidence type="ECO:0000256" key="2">
    <source>
        <dbReference type="ARBA" id="ARBA00001401"/>
    </source>
</evidence>
<evidence type="ECO:0000256" key="4">
    <source>
        <dbReference type="ARBA" id="ARBA00004496"/>
    </source>
</evidence>
<evidence type="ECO:0000256" key="13">
    <source>
        <dbReference type="ARBA" id="ARBA00022777"/>
    </source>
</evidence>
<dbReference type="Gene3D" id="3.50.30.10">
    <property type="entry name" value="Phosphohistidine domain"/>
    <property type="match status" value="1"/>
</dbReference>
<evidence type="ECO:0000256" key="6">
    <source>
        <dbReference type="ARBA" id="ARBA00022448"/>
    </source>
</evidence>
<evidence type="ECO:0000259" key="15">
    <source>
        <dbReference type="PROSITE" id="PS51094"/>
    </source>
</evidence>
<evidence type="ECO:0000256" key="10">
    <source>
        <dbReference type="ARBA" id="ARBA00022679"/>
    </source>
</evidence>
<dbReference type="EC" id="2.7.3.9" evidence="17"/>
<dbReference type="AlphaFoldDB" id="A0A9P0U5R9"/>
<keyword evidence="7" id="KW-0963">Cytoplasm</keyword>
<keyword evidence="6" id="KW-0813">Transport</keyword>
<reference evidence="17" key="1">
    <citation type="submission" date="2024-02" db="EMBL/GenBank/DDBJ databases">
        <authorList>
            <consortium name="Clinical and Environmental Microbiology Branch: Whole genome sequencing antimicrobial resistance pathogens in the healthcare setting"/>
        </authorList>
    </citation>
    <scope>NUCLEOTIDE SEQUENCE</scope>
    <source>
        <strain evidence="17">2023BB-00086</strain>
    </source>
</reference>
<comment type="catalytic activity">
    <reaction evidence="2">
        <text>D-fructose(out) + N(pros)-phospho-L-histidyl-[protein] = D-fructose 1-phosphate(in) + L-histidyl-[protein]</text>
        <dbReference type="Rhea" id="RHEA:49252"/>
        <dbReference type="Rhea" id="RHEA-COMP:9745"/>
        <dbReference type="Rhea" id="RHEA-COMP:9746"/>
        <dbReference type="ChEBI" id="CHEBI:29979"/>
        <dbReference type="ChEBI" id="CHEBI:37721"/>
        <dbReference type="ChEBI" id="CHEBI:58674"/>
        <dbReference type="ChEBI" id="CHEBI:64837"/>
        <dbReference type="EC" id="2.7.1.202"/>
    </reaction>
</comment>
<dbReference type="Gene3D" id="3.40.930.10">
    <property type="entry name" value="Mannitol-specific EII, Chain A"/>
    <property type="match status" value="1"/>
</dbReference>
<sequence length="833" mass="91746">MAVVITYVCELHEGVHARPAGYIARLCNLFRADIDWENTRTGLLANAKSALSLIASDTLVNDTCRITLCGEDETQAAVQLRTLLSDLPTFSLEPEPITTQGYLPRCLRELNPQVIQGTRINKGAAIARPQIMQSLTFTDIIARNPGYIGNIESEKARFLAGLDSLRVEQEAALAKNQGIEHDLIAAHLSLITDIAFQDSAIGYLNNNMNAWSAIAQASLDFCHQLERSPSQYLQERALDILDIATQLISAIYGEQALAYHPPLLNEPTIVFASHLTPNQFLALNRKHLAGLVLSSTGKTSHTAILARSSGIPTLADIDFSSLDFDVDQLIIIDGEPGILITHPDEKVLRYYRHEIAVQQDMQQRLRENALAPARTRDGHRVEVAANIASLAEAQAAFENGAESIGLFRTEITYMGRDYPPSCAELTNLYKQVVTLAGGKPVIFRTFDIGGDKPVGYLSVDNEENPFLGFRAVRTYPQYRDLFSTQLKAILSASTSGKAKIMLPMISRVEELIWCREVLESVKQEMRHEGLAFDEQTALGIMLEVPSVLFSMAEMAEHADFFSVGSNDLTQYFFAADRGNAQVKTLYDSCTPPFLRALQFAVKEAHRAGKPVGLCGELAADETILPLLIGIGFDELSMNCTAIPGIKHALGQLSAGDCRSLTQNLLQNHNAQQFKAALQNSSVSAAQKPLLSPEMVLWGIDAADKNEAIKMMVDNLWLQQRTNTRDRLCSDIWAREVPFPTVVGSGFAIPHAQTDAVRDSSVSIATLRQPIAWGGVMVDTLFMLTISKSAQDNEHMKYFSSLARMLMNDEFVSQIKAAKSPEALYTLISRTLVF</sequence>
<comment type="similarity">
    <text evidence="5">Belongs to the PEP-utilizing enzyme family.</text>
</comment>
<dbReference type="NCBIfam" id="TIGR01417">
    <property type="entry name" value="PTS_I_fam"/>
    <property type="match status" value="1"/>
</dbReference>
<comment type="subcellular location">
    <subcellularLocation>
        <location evidence="4">Cytoplasm</location>
    </subcellularLocation>
</comment>
<dbReference type="InterPro" id="IPR000121">
    <property type="entry name" value="PEP_util_C"/>
</dbReference>
<evidence type="ECO:0000256" key="9">
    <source>
        <dbReference type="ARBA" id="ARBA00022597"/>
    </source>
</evidence>
<dbReference type="Pfam" id="PF02896">
    <property type="entry name" value="PEP-utilizers_C"/>
    <property type="match status" value="1"/>
</dbReference>
<protein>
    <submittedName>
        <fullName evidence="17">Phosphoenolpyruvate--protein phosphotransferase</fullName>
        <ecNumber evidence="17">2.7.3.9</ecNumber>
    </submittedName>
</protein>
<dbReference type="InterPro" id="IPR036618">
    <property type="entry name" value="PtsI_HPr-bd_sf"/>
</dbReference>
<keyword evidence="13" id="KW-0418">Kinase</keyword>
<name>A0A9P0U5R9_KLEOX</name>
<comment type="catalytic activity">
    <reaction evidence="1">
        <text>L-histidyl-[protein] + phosphoenolpyruvate = N(pros)-phospho-L-histidyl-[protein] + pyruvate</text>
        <dbReference type="Rhea" id="RHEA:23880"/>
        <dbReference type="Rhea" id="RHEA-COMP:9745"/>
        <dbReference type="Rhea" id="RHEA-COMP:9746"/>
        <dbReference type="ChEBI" id="CHEBI:15361"/>
        <dbReference type="ChEBI" id="CHEBI:29979"/>
        <dbReference type="ChEBI" id="CHEBI:58702"/>
        <dbReference type="ChEBI" id="CHEBI:64837"/>
        <dbReference type="EC" id="2.7.3.9"/>
    </reaction>
</comment>
<proteinExistence type="inferred from homology"/>
<keyword evidence="12" id="KW-0479">Metal-binding</keyword>